<dbReference type="EMBL" id="CP013970">
    <property type="protein sequence ID" value="AXF76178.1"/>
    <property type="molecule type" value="Genomic_DNA"/>
</dbReference>
<dbReference type="RefSeq" id="WP_233480527.1">
    <property type="nucleotide sequence ID" value="NZ_CP089934.1"/>
</dbReference>
<evidence type="ECO:0000313" key="3">
    <source>
        <dbReference type="EMBL" id="AXF76178.1"/>
    </source>
</evidence>
<accession>A0A345CRW1</accession>
<dbReference type="PANTHER" id="PTHR38108">
    <property type="entry name" value="UPF0319 PROTEIN YCCT"/>
    <property type="match status" value="1"/>
</dbReference>
<dbReference type="Pfam" id="PF09829">
    <property type="entry name" value="DUF2057"/>
    <property type="match status" value="1"/>
</dbReference>
<name>A0A345CRW1_9GAMM</name>
<dbReference type="InterPro" id="IPR018635">
    <property type="entry name" value="UPF0319"/>
</dbReference>
<proteinExistence type="inferred from homology"/>
<dbReference type="PANTHER" id="PTHR38108:SF1">
    <property type="entry name" value="UPF0319 PROTEIN YCCT"/>
    <property type="match status" value="1"/>
</dbReference>
<dbReference type="Proteomes" id="UP000264980">
    <property type="component" value="Chromosome"/>
</dbReference>
<protein>
    <submittedName>
        <fullName evidence="3">DUF2057 domain-containing protein</fullName>
    </submittedName>
</protein>
<dbReference type="AlphaFoldDB" id="A0A345CRW1"/>
<sequence length="120" mass="13568">MPVSIVGVNISKTGNYTILITVSLRLEKSVQTDSHGTVLWSSTPLIVTFNAQAKSVSISLPPLATLQQAISFNQQPEIHLYDECNKRLDNQQDRLFSNKEESFERAMMHYNIKCISRDLI</sequence>
<reference evidence="4" key="1">
    <citation type="submission" date="2016-01" db="EMBL/GenBank/DDBJ databases">
        <authorList>
            <person name="Shapiro L."/>
        </authorList>
    </citation>
    <scope>NUCLEOTIDE SEQUENCE [LARGE SCALE GENOMIC DNA]</scope>
    <source>
        <strain evidence="4">MDcuke</strain>
    </source>
</reference>
<keyword evidence="2" id="KW-0732">Signal</keyword>
<evidence type="ECO:0000313" key="4">
    <source>
        <dbReference type="Proteomes" id="UP000264980"/>
    </source>
</evidence>
<comment type="similarity">
    <text evidence="1">Belongs to the UPF0319 family.</text>
</comment>
<organism evidence="3 4">
    <name type="scientific">Erwinia tracheiphila</name>
    <dbReference type="NCBI Taxonomy" id="65700"/>
    <lineage>
        <taxon>Bacteria</taxon>
        <taxon>Pseudomonadati</taxon>
        <taxon>Pseudomonadota</taxon>
        <taxon>Gammaproteobacteria</taxon>
        <taxon>Enterobacterales</taxon>
        <taxon>Erwiniaceae</taxon>
        <taxon>Erwinia</taxon>
    </lineage>
</organism>
<evidence type="ECO:0000256" key="1">
    <source>
        <dbReference type="ARBA" id="ARBA00008490"/>
    </source>
</evidence>
<evidence type="ECO:0000256" key="2">
    <source>
        <dbReference type="ARBA" id="ARBA00022729"/>
    </source>
</evidence>
<gene>
    <name evidence="3" type="ORF">AV903_09165</name>
</gene>